<evidence type="ECO:0000313" key="1">
    <source>
        <dbReference type="EMBL" id="NGM52198.1"/>
    </source>
</evidence>
<dbReference type="EMBL" id="JAAKGT010000014">
    <property type="protein sequence ID" value="NGM52198.1"/>
    <property type="molecule type" value="Genomic_DNA"/>
</dbReference>
<gene>
    <name evidence="1" type="ORF">G5B46_21530</name>
</gene>
<dbReference type="RefSeq" id="WP_165262319.1">
    <property type="nucleotide sequence ID" value="NZ_JAAKGT010000014.1"/>
</dbReference>
<comment type="caution">
    <text evidence="1">The sequence shown here is derived from an EMBL/GenBank/DDBJ whole genome shotgun (WGS) entry which is preliminary data.</text>
</comment>
<dbReference type="AlphaFoldDB" id="A0A6G4R4X1"/>
<sequence>MNLTTFLANDAADSATKTSKILKYVDRPGGADYYWALKSAAKKMFLDGEPYDQAVGVMANMTVDHQRLNNQQALKAAYDWKIQNPGEALPPPSGSVSAPKGELTIKLEPAWAIKRKGKFEAYVPWTFKNERLSRPTAGIGIWLLESGLQHDDYENWDFYLIDLVTKKRFGRSCITKSTALATMSALEAQENIYLNAKKSA</sequence>
<reference evidence="1" key="1">
    <citation type="submission" date="2020-02" db="EMBL/GenBank/DDBJ databases">
        <authorList>
            <person name="Gao J."/>
            <person name="Sun J."/>
        </authorList>
    </citation>
    <scope>NUCLEOTIDE SEQUENCE</scope>
    <source>
        <strain evidence="1">602-2</strain>
    </source>
</reference>
<protein>
    <submittedName>
        <fullName evidence="1">Uncharacterized protein</fullName>
    </submittedName>
</protein>
<name>A0A6G4R4X1_9CAUL</name>
<organism evidence="1">
    <name type="scientific">Caulobacter sp. 602-2</name>
    <dbReference type="NCBI Taxonomy" id="2710887"/>
    <lineage>
        <taxon>Bacteria</taxon>
        <taxon>Pseudomonadati</taxon>
        <taxon>Pseudomonadota</taxon>
        <taxon>Alphaproteobacteria</taxon>
        <taxon>Caulobacterales</taxon>
        <taxon>Caulobacteraceae</taxon>
        <taxon>Caulobacter</taxon>
    </lineage>
</organism>
<proteinExistence type="predicted"/>
<accession>A0A6G4R4X1</accession>